<reference evidence="2" key="1">
    <citation type="journal article" date="2022" name="Mol. Ecol. Resour.">
        <title>The genomes of chicory, endive, great burdock and yacon provide insights into Asteraceae palaeo-polyploidization history and plant inulin production.</title>
        <authorList>
            <person name="Fan W."/>
            <person name="Wang S."/>
            <person name="Wang H."/>
            <person name="Wang A."/>
            <person name="Jiang F."/>
            <person name="Liu H."/>
            <person name="Zhao H."/>
            <person name="Xu D."/>
            <person name="Zhang Y."/>
        </authorList>
    </citation>
    <scope>NUCLEOTIDE SEQUENCE [LARGE SCALE GENOMIC DNA]</scope>
    <source>
        <strain evidence="2">cv. Punajuju</strain>
    </source>
</reference>
<keyword evidence="2" id="KW-1185">Reference proteome</keyword>
<protein>
    <submittedName>
        <fullName evidence="1">Uncharacterized protein</fullName>
    </submittedName>
</protein>
<evidence type="ECO:0000313" key="1">
    <source>
        <dbReference type="EMBL" id="KAI3752881.1"/>
    </source>
</evidence>
<evidence type="ECO:0000313" key="2">
    <source>
        <dbReference type="Proteomes" id="UP001055811"/>
    </source>
</evidence>
<dbReference type="EMBL" id="CM042012">
    <property type="protein sequence ID" value="KAI3752881.1"/>
    <property type="molecule type" value="Genomic_DNA"/>
</dbReference>
<reference evidence="1 2" key="2">
    <citation type="journal article" date="2022" name="Mol. Ecol. Resour.">
        <title>The genomes of chicory, endive, great burdock and yacon provide insights into Asteraceae paleo-polyploidization history and plant inulin production.</title>
        <authorList>
            <person name="Fan W."/>
            <person name="Wang S."/>
            <person name="Wang H."/>
            <person name="Wang A."/>
            <person name="Jiang F."/>
            <person name="Liu H."/>
            <person name="Zhao H."/>
            <person name="Xu D."/>
            <person name="Zhang Y."/>
        </authorList>
    </citation>
    <scope>NUCLEOTIDE SEQUENCE [LARGE SCALE GENOMIC DNA]</scope>
    <source>
        <strain evidence="2">cv. Punajuju</strain>
        <tissue evidence="1">Leaves</tissue>
    </source>
</reference>
<organism evidence="1 2">
    <name type="scientific">Cichorium intybus</name>
    <name type="common">Chicory</name>
    <dbReference type="NCBI Taxonomy" id="13427"/>
    <lineage>
        <taxon>Eukaryota</taxon>
        <taxon>Viridiplantae</taxon>
        <taxon>Streptophyta</taxon>
        <taxon>Embryophyta</taxon>
        <taxon>Tracheophyta</taxon>
        <taxon>Spermatophyta</taxon>
        <taxon>Magnoliopsida</taxon>
        <taxon>eudicotyledons</taxon>
        <taxon>Gunneridae</taxon>
        <taxon>Pentapetalae</taxon>
        <taxon>asterids</taxon>
        <taxon>campanulids</taxon>
        <taxon>Asterales</taxon>
        <taxon>Asteraceae</taxon>
        <taxon>Cichorioideae</taxon>
        <taxon>Cichorieae</taxon>
        <taxon>Cichoriinae</taxon>
        <taxon>Cichorium</taxon>
    </lineage>
</organism>
<gene>
    <name evidence="1" type="ORF">L2E82_24921</name>
</gene>
<name>A0ACB9E284_CICIN</name>
<proteinExistence type="predicted"/>
<dbReference type="Proteomes" id="UP001055811">
    <property type="component" value="Linkage Group LG04"/>
</dbReference>
<accession>A0ACB9E284</accession>
<comment type="caution">
    <text evidence="1">The sequence shown here is derived from an EMBL/GenBank/DDBJ whole genome shotgun (WGS) entry which is preliminary data.</text>
</comment>
<sequence>MNQLTKRINGVDQFGLMWLPMMFSLSTGNTLFECDEVFDRKPPDKFIFCKTIQILCVGVTETSMPKYGTLFRSFREQTSDVFRSVVIHVDDISVALSFGSDKNLLLRDDNARYEVDILKLQPAIRYNSPLCDLSLFTSRKANTSTIKIFNGQWMFVQSWLASTLVNFKIIERPTDIYDPMRCSSDDISIRYPIFFSPNSIMVLCTVTSNGSRVFSLLDYTLRLIRETLLMHLESYQDHAYNGLFYTDYLIYLIDVYELREYIAPSLFLSCQVITLCNDRKTFPGAMHLESHQDHLGRAVHKIQIFWHILRIRISFLARCPWDESRGNVPTIFACSLPGVKSIKLLHRRVSPEGSLIWQQSGSPMLPSSRTANPYSGIANETTLMISLIHRTIGPDDLDHFLMRLNTGLNHEAAESMELCFSMNDSYRVNIECISMIVLIWLPFMFITDQRVELMLNSRSEGVT</sequence>